<dbReference type="PROSITE" id="PS51782">
    <property type="entry name" value="LYSM"/>
    <property type="match status" value="2"/>
</dbReference>
<feature type="transmembrane region" description="Helical" evidence="2">
    <location>
        <begin position="82"/>
        <end position="102"/>
    </location>
</feature>
<dbReference type="Pfam" id="PF01551">
    <property type="entry name" value="Peptidase_M23"/>
    <property type="match status" value="1"/>
</dbReference>
<gene>
    <name evidence="4" type="ORF">A3B31_00270</name>
</gene>
<organism evidence="4 5">
    <name type="scientific">Candidatus Komeilibacteria bacterium RIFCSPLOWO2_01_FULL_53_11</name>
    <dbReference type="NCBI Taxonomy" id="1798552"/>
    <lineage>
        <taxon>Bacteria</taxon>
        <taxon>Candidatus Komeiliibacteriota</taxon>
    </lineage>
</organism>
<dbReference type="SUPFAM" id="SSF54106">
    <property type="entry name" value="LysM domain"/>
    <property type="match status" value="1"/>
</dbReference>
<sequence>MCYGKSCYNPFLISFHIRNTCRRKATGTSGGWSESTSNIHRLGNSVRYFLIWLLLRALSGGRALGRFFWYAGKPILGRLSRLMKVLTLDLVLNGYFTVLKARKRVRALAQAGSHKILIWLNRYMYRLTISVIILFTIGNNIFSKPLSAEELRTSVVMNEIIGPDLSENIEIFEEGPVNEEASQQLVSYLEGETVTTDNAAQLSDEETPGADDSYAITDDEGAIIAPIITNTDVMPGDRRDKSETYVVQEGDTISGIAERFGVSSNTILWANNLAWYSTIRPGQQLSILPTSGVAHLIQSGETIAAIAKKYQVDADKIVSYNKLADASDIQKGDTLIVPGGVKPSTIAAVVPQSRNLPSVIKDIFVPSASPDEDSGATFLWPIRSQRITQYFGLRHTGLDISDKSGTPIFAAESGKVERSGWTSGYGYNVVINHGNGFKTLYAHASKLLVSVGDSVGRGQTIALVGSTGRSTGPHVHFEVIQNGRKTNPLNYTR</sequence>
<feature type="transmembrane region" description="Helical" evidence="2">
    <location>
        <begin position="49"/>
        <end position="70"/>
    </location>
</feature>
<dbReference type="EMBL" id="MHKN01000039">
    <property type="protein sequence ID" value="OGY91545.1"/>
    <property type="molecule type" value="Genomic_DNA"/>
</dbReference>
<dbReference type="InterPro" id="IPR011055">
    <property type="entry name" value="Dup_hybrid_motif"/>
</dbReference>
<evidence type="ECO:0000256" key="2">
    <source>
        <dbReference type="SAM" id="Phobius"/>
    </source>
</evidence>
<evidence type="ECO:0000256" key="1">
    <source>
        <dbReference type="ARBA" id="ARBA00022729"/>
    </source>
</evidence>
<dbReference type="SMART" id="SM00257">
    <property type="entry name" value="LysM"/>
    <property type="match status" value="2"/>
</dbReference>
<comment type="caution">
    <text evidence="4">The sequence shown here is derived from an EMBL/GenBank/DDBJ whole genome shotgun (WGS) entry which is preliminary data.</text>
</comment>
<dbReference type="InterPro" id="IPR050570">
    <property type="entry name" value="Cell_wall_metabolism_enzyme"/>
</dbReference>
<evidence type="ECO:0000313" key="4">
    <source>
        <dbReference type="EMBL" id="OGY91545.1"/>
    </source>
</evidence>
<keyword evidence="1" id="KW-0732">Signal</keyword>
<proteinExistence type="predicted"/>
<dbReference type="PANTHER" id="PTHR21666">
    <property type="entry name" value="PEPTIDASE-RELATED"/>
    <property type="match status" value="1"/>
</dbReference>
<dbReference type="Pfam" id="PF01476">
    <property type="entry name" value="LysM"/>
    <property type="match status" value="2"/>
</dbReference>
<dbReference type="Proteomes" id="UP000177349">
    <property type="component" value="Unassembled WGS sequence"/>
</dbReference>
<feature type="domain" description="LysM" evidence="3">
    <location>
        <begin position="243"/>
        <end position="287"/>
    </location>
</feature>
<dbReference type="PANTHER" id="PTHR21666:SF289">
    <property type="entry name" value="L-ALA--D-GLU ENDOPEPTIDASE"/>
    <property type="match status" value="1"/>
</dbReference>
<reference evidence="4 5" key="1">
    <citation type="journal article" date="2016" name="Nat. Commun.">
        <title>Thousands of microbial genomes shed light on interconnected biogeochemical processes in an aquifer system.</title>
        <authorList>
            <person name="Anantharaman K."/>
            <person name="Brown C.T."/>
            <person name="Hug L.A."/>
            <person name="Sharon I."/>
            <person name="Castelle C.J."/>
            <person name="Probst A.J."/>
            <person name="Thomas B.C."/>
            <person name="Singh A."/>
            <person name="Wilkins M.J."/>
            <person name="Karaoz U."/>
            <person name="Brodie E.L."/>
            <person name="Williams K.H."/>
            <person name="Hubbard S.S."/>
            <person name="Banfield J.F."/>
        </authorList>
    </citation>
    <scope>NUCLEOTIDE SEQUENCE [LARGE SCALE GENOMIC DNA]</scope>
</reference>
<evidence type="ECO:0000259" key="3">
    <source>
        <dbReference type="PROSITE" id="PS51782"/>
    </source>
</evidence>
<dbReference type="InterPro" id="IPR036779">
    <property type="entry name" value="LysM_dom_sf"/>
</dbReference>
<name>A0A1G2BQW0_9BACT</name>
<dbReference type="CDD" id="cd12797">
    <property type="entry name" value="M23_peptidase"/>
    <property type="match status" value="1"/>
</dbReference>
<dbReference type="GO" id="GO:0004222">
    <property type="term" value="F:metalloendopeptidase activity"/>
    <property type="evidence" value="ECO:0007669"/>
    <property type="project" value="TreeGrafter"/>
</dbReference>
<dbReference type="Gene3D" id="3.10.350.10">
    <property type="entry name" value="LysM domain"/>
    <property type="match status" value="2"/>
</dbReference>
<evidence type="ECO:0000313" key="5">
    <source>
        <dbReference type="Proteomes" id="UP000177349"/>
    </source>
</evidence>
<feature type="domain" description="LysM" evidence="3">
    <location>
        <begin position="293"/>
        <end position="337"/>
    </location>
</feature>
<dbReference type="AlphaFoldDB" id="A0A1G2BQW0"/>
<keyword evidence="2" id="KW-1133">Transmembrane helix</keyword>
<feature type="transmembrane region" description="Helical" evidence="2">
    <location>
        <begin position="123"/>
        <end position="142"/>
    </location>
</feature>
<dbReference type="InterPro" id="IPR016047">
    <property type="entry name" value="M23ase_b-sheet_dom"/>
</dbReference>
<accession>A0A1G2BQW0</accession>
<keyword evidence="2" id="KW-0812">Transmembrane</keyword>
<protein>
    <recommendedName>
        <fullName evidence="3">LysM domain-containing protein</fullName>
    </recommendedName>
</protein>
<dbReference type="SUPFAM" id="SSF51261">
    <property type="entry name" value="Duplicated hybrid motif"/>
    <property type="match status" value="1"/>
</dbReference>
<dbReference type="CDD" id="cd00118">
    <property type="entry name" value="LysM"/>
    <property type="match status" value="2"/>
</dbReference>
<keyword evidence="2" id="KW-0472">Membrane</keyword>
<dbReference type="Gene3D" id="2.70.70.10">
    <property type="entry name" value="Glucose Permease (Domain IIA)"/>
    <property type="match status" value="1"/>
</dbReference>
<dbReference type="InterPro" id="IPR018392">
    <property type="entry name" value="LysM"/>
</dbReference>